<organism evidence="1 2">
    <name type="scientific">Amedibacillus dolichus</name>
    <dbReference type="NCBI Taxonomy" id="31971"/>
    <lineage>
        <taxon>Bacteria</taxon>
        <taxon>Bacillati</taxon>
        <taxon>Bacillota</taxon>
        <taxon>Erysipelotrichia</taxon>
        <taxon>Erysipelotrichales</taxon>
        <taxon>Erysipelotrichaceae</taxon>
        <taxon>Amedibacillus</taxon>
    </lineage>
</organism>
<reference evidence="1" key="1">
    <citation type="submission" date="2023-06" db="EMBL/GenBank/DDBJ databases">
        <title>Identification and characterization of horizontal gene transfer across gut microbiota members of farm animals based on homology search.</title>
        <authorList>
            <person name="Schwarzerova J."/>
            <person name="Nykrynova M."/>
            <person name="Jureckova K."/>
            <person name="Cejkova D."/>
            <person name="Rychlik I."/>
        </authorList>
    </citation>
    <scope>NUCLEOTIDE SEQUENCE</scope>
    <source>
        <strain evidence="1">ET39</strain>
    </source>
</reference>
<protein>
    <submittedName>
        <fullName evidence="1">DUF3793 family protein</fullName>
    </submittedName>
</protein>
<keyword evidence="2" id="KW-1185">Reference proteome</keyword>
<reference evidence="1" key="2">
    <citation type="submission" date="2023-06" db="EMBL/GenBank/DDBJ databases">
        <authorList>
            <person name="Zeman M."/>
            <person name="Kubasova T."/>
            <person name="Jahodarova E."/>
            <person name="Nykrynova M."/>
            <person name="Rychlik I."/>
        </authorList>
    </citation>
    <scope>NUCLEOTIDE SEQUENCE</scope>
    <source>
        <strain evidence="1">ET39</strain>
    </source>
</reference>
<sequence length="184" mass="21501">MTKDERQFEQLLAAHCAPVLKNRKTANMFHIERDRFHDLAALLRTYQQKLSQKGIDFALFQAECPRVTVFVYQQRRLSLLLQRSDIQAFLSDYGYPSGALSAILQHLDHRLSLCESYPHEIGIFLGFPLYDVIGFIEHRRCLLQGYWNVYRYPQAARRLFALYDHCIRELQAGLYGGSCLEQLI</sequence>
<dbReference type="RefSeq" id="WP_289607955.1">
    <property type="nucleotide sequence ID" value="NZ_JAUDCG010000031.1"/>
</dbReference>
<comment type="caution">
    <text evidence="1">The sequence shown here is derived from an EMBL/GenBank/DDBJ whole genome shotgun (WGS) entry which is preliminary data.</text>
</comment>
<evidence type="ECO:0000313" key="2">
    <source>
        <dbReference type="Proteomes" id="UP001529340"/>
    </source>
</evidence>
<gene>
    <name evidence="1" type="ORF">QUV96_07650</name>
</gene>
<dbReference type="InterPro" id="IPR024523">
    <property type="entry name" value="DUF3793"/>
</dbReference>
<dbReference type="Pfam" id="PF12672">
    <property type="entry name" value="DUF3793"/>
    <property type="match status" value="1"/>
</dbReference>
<dbReference type="EMBL" id="JAUDCG010000031">
    <property type="protein sequence ID" value="MDM8157509.1"/>
    <property type="molecule type" value="Genomic_DNA"/>
</dbReference>
<name>A0ABT7UD41_9FIRM</name>
<proteinExistence type="predicted"/>
<evidence type="ECO:0000313" key="1">
    <source>
        <dbReference type="EMBL" id="MDM8157509.1"/>
    </source>
</evidence>
<dbReference type="Proteomes" id="UP001529340">
    <property type="component" value="Unassembled WGS sequence"/>
</dbReference>
<accession>A0ABT7UD41</accession>